<dbReference type="EMBL" id="RBNJ01007756">
    <property type="protein sequence ID" value="RUS27811.1"/>
    <property type="molecule type" value="Genomic_DNA"/>
</dbReference>
<evidence type="ECO:0000313" key="2">
    <source>
        <dbReference type="Proteomes" id="UP000274822"/>
    </source>
</evidence>
<dbReference type="Proteomes" id="UP000274822">
    <property type="component" value="Unassembled WGS sequence"/>
</dbReference>
<proteinExistence type="predicted"/>
<dbReference type="AlphaFoldDB" id="A0A433QDG9"/>
<comment type="caution">
    <text evidence="1">The sequence shown here is derived from an EMBL/GenBank/DDBJ whole genome shotgun (WGS) entry which is preliminary data.</text>
</comment>
<sequence length="208" mass="24191">MQWIHCEVQSKELSRLAFKATMGKAEKQKREKGEELSRLAFKATMDQNKGQFRQISESQGHHESHDLYFYLLSIPLLCPVWPARHQTRTASRLRGLSHQAGRYQRPSLRENGGFWKRKPQTTYTTMLKDTWFPIIRIRSSESCPAIMNHDPSDPSLSLLIPTCHADNFKNTYDKILRRHQSDGKFGVKSLMKFGINVVKAYPKETELR</sequence>
<evidence type="ECO:0000313" key="1">
    <source>
        <dbReference type="EMBL" id="RUS27811.1"/>
    </source>
</evidence>
<protein>
    <submittedName>
        <fullName evidence="1">Uncharacterized protein</fullName>
    </submittedName>
</protein>
<name>A0A433QDG9_9FUNG</name>
<reference evidence="1 2" key="1">
    <citation type="journal article" date="2018" name="New Phytol.">
        <title>Phylogenomics of Endogonaceae and evolution of mycorrhizas within Mucoromycota.</title>
        <authorList>
            <person name="Chang Y."/>
            <person name="Desiro A."/>
            <person name="Na H."/>
            <person name="Sandor L."/>
            <person name="Lipzen A."/>
            <person name="Clum A."/>
            <person name="Barry K."/>
            <person name="Grigoriev I.V."/>
            <person name="Martin F.M."/>
            <person name="Stajich J.E."/>
            <person name="Smith M.E."/>
            <person name="Bonito G."/>
            <person name="Spatafora J.W."/>
        </authorList>
    </citation>
    <scope>NUCLEOTIDE SEQUENCE [LARGE SCALE GENOMIC DNA]</scope>
    <source>
        <strain evidence="1 2">AD002</strain>
    </source>
</reference>
<keyword evidence="2" id="KW-1185">Reference proteome</keyword>
<gene>
    <name evidence="1" type="ORF">BC938DRAFT_482698</name>
</gene>
<organism evidence="1 2">
    <name type="scientific">Jimgerdemannia flammicorona</name>
    <dbReference type="NCBI Taxonomy" id="994334"/>
    <lineage>
        <taxon>Eukaryota</taxon>
        <taxon>Fungi</taxon>
        <taxon>Fungi incertae sedis</taxon>
        <taxon>Mucoromycota</taxon>
        <taxon>Mucoromycotina</taxon>
        <taxon>Endogonomycetes</taxon>
        <taxon>Endogonales</taxon>
        <taxon>Endogonaceae</taxon>
        <taxon>Jimgerdemannia</taxon>
    </lineage>
</organism>
<accession>A0A433QDG9</accession>